<feature type="region of interest" description="Disordered" evidence="1">
    <location>
        <begin position="41"/>
        <end position="125"/>
    </location>
</feature>
<dbReference type="AlphaFoldDB" id="A0A0D0EC71"/>
<gene>
    <name evidence="2" type="ORF">PAXRUDRAFT_133306</name>
</gene>
<evidence type="ECO:0000256" key="1">
    <source>
        <dbReference type="SAM" id="MobiDB-lite"/>
    </source>
</evidence>
<feature type="compositionally biased region" description="Basic residues" evidence="1">
    <location>
        <begin position="250"/>
        <end position="260"/>
    </location>
</feature>
<feature type="compositionally biased region" description="Low complexity" evidence="1">
    <location>
        <begin position="72"/>
        <end position="90"/>
    </location>
</feature>
<proteinExistence type="predicted"/>
<dbReference type="Proteomes" id="UP000054538">
    <property type="component" value="Unassembled WGS sequence"/>
</dbReference>
<feature type="compositionally biased region" description="Basic and acidic residues" evidence="1">
    <location>
        <begin position="212"/>
        <end position="221"/>
    </location>
</feature>
<sequence>MLNPAPTNSVPPSITIPIRTRQVSTDSKDSKKKAANFFGLFRTKSGSSKPLDPPVASTTTRVSIDNQRVHTDTPSTAVPAATPVPQKVTPSSAAKESKERTPALQPAVSAHAGAQPKPKSKVVDPIIIPPSQKQATREHRDTAPHNFTPFKFLTMHSKRNRTMSAASLDVCDGNTATNTVIGSPEHSVVQAQPLPPIIPPAVRDPLIATTQWRDREEAERRERKKNRIRRPGVTFDVEEEPPSPVPGTTGKRKKLVRRSSGRTPTSGPARS</sequence>
<dbReference type="InParanoid" id="A0A0D0EC71"/>
<accession>A0A0D0EC71</accession>
<feature type="region of interest" description="Disordered" evidence="1">
    <location>
        <begin position="208"/>
        <end position="271"/>
    </location>
</feature>
<protein>
    <submittedName>
        <fullName evidence="2">Uncharacterized protein</fullName>
    </submittedName>
</protein>
<evidence type="ECO:0000313" key="2">
    <source>
        <dbReference type="EMBL" id="KIK98860.1"/>
    </source>
</evidence>
<reference evidence="3" key="2">
    <citation type="submission" date="2015-01" db="EMBL/GenBank/DDBJ databases">
        <title>Evolutionary Origins and Diversification of the Mycorrhizal Mutualists.</title>
        <authorList>
            <consortium name="DOE Joint Genome Institute"/>
            <consortium name="Mycorrhizal Genomics Consortium"/>
            <person name="Kohler A."/>
            <person name="Kuo A."/>
            <person name="Nagy L.G."/>
            <person name="Floudas D."/>
            <person name="Copeland A."/>
            <person name="Barry K.W."/>
            <person name="Cichocki N."/>
            <person name="Veneault-Fourrey C."/>
            <person name="LaButti K."/>
            <person name="Lindquist E.A."/>
            <person name="Lipzen A."/>
            <person name="Lundell T."/>
            <person name="Morin E."/>
            <person name="Murat C."/>
            <person name="Riley R."/>
            <person name="Ohm R."/>
            <person name="Sun H."/>
            <person name="Tunlid A."/>
            <person name="Henrissat B."/>
            <person name="Grigoriev I.V."/>
            <person name="Hibbett D.S."/>
            <person name="Martin F."/>
        </authorList>
    </citation>
    <scope>NUCLEOTIDE SEQUENCE [LARGE SCALE GENOMIC DNA]</scope>
    <source>
        <strain evidence="3">Ve08.2h10</strain>
    </source>
</reference>
<dbReference type="OrthoDB" id="3058872at2759"/>
<name>A0A0D0EC71_9AGAM</name>
<organism evidence="2 3">
    <name type="scientific">Paxillus rubicundulus Ve08.2h10</name>
    <dbReference type="NCBI Taxonomy" id="930991"/>
    <lineage>
        <taxon>Eukaryota</taxon>
        <taxon>Fungi</taxon>
        <taxon>Dikarya</taxon>
        <taxon>Basidiomycota</taxon>
        <taxon>Agaricomycotina</taxon>
        <taxon>Agaricomycetes</taxon>
        <taxon>Agaricomycetidae</taxon>
        <taxon>Boletales</taxon>
        <taxon>Paxilineae</taxon>
        <taxon>Paxillaceae</taxon>
        <taxon>Paxillus</taxon>
    </lineage>
</organism>
<feature type="compositionally biased region" description="Polar residues" evidence="1">
    <location>
        <begin position="56"/>
        <end position="66"/>
    </location>
</feature>
<evidence type="ECO:0000313" key="3">
    <source>
        <dbReference type="Proteomes" id="UP000054538"/>
    </source>
</evidence>
<reference evidence="2 3" key="1">
    <citation type="submission" date="2014-04" db="EMBL/GenBank/DDBJ databases">
        <authorList>
            <consortium name="DOE Joint Genome Institute"/>
            <person name="Kuo A."/>
            <person name="Kohler A."/>
            <person name="Jargeat P."/>
            <person name="Nagy L.G."/>
            <person name="Floudas D."/>
            <person name="Copeland A."/>
            <person name="Barry K.W."/>
            <person name="Cichocki N."/>
            <person name="Veneault-Fourrey C."/>
            <person name="LaButti K."/>
            <person name="Lindquist E.A."/>
            <person name="Lipzen A."/>
            <person name="Lundell T."/>
            <person name="Morin E."/>
            <person name="Murat C."/>
            <person name="Sun H."/>
            <person name="Tunlid A."/>
            <person name="Henrissat B."/>
            <person name="Grigoriev I.V."/>
            <person name="Hibbett D.S."/>
            <person name="Martin F."/>
            <person name="Nordberg H.P."/>
            <person name="Cantor M.N."/>
            <person name="Hua S.X."/>
        </authorList>
    </citation>
    <scope>NUCLEOTIDE SEQUENCE [LARGE SCALE GENOMIC DNA]</scope>
    <source>
        <strain evidence="2 3">Ve08.2h10</strain>
    </source>
</reference>
<keyword evidence="3" id="KW-1185">Reference proteome</keyword>
<feature type="compositionally biased region" description="Polar residues" evidence="1">
    <location>
        <begin position="261"/>
        <end position="271"/>
    </location>
</feature>
<dbReference type="HOGENOM" id="CLU_089716_0_0_1"/>
<dbReference type="EMBL" id="KN824878">
    <property type="protein sequence ID" value="KIK98860.1"/>
    <property type="molecule type" value="Genomic_DNA"/>
</dbReference>